<dbReference type="Proteomes" id="UP001178461">
    <property type="component" value="Chromosome 3"/>
</dbReference>
<protein>
    <submittedName>
        <fullName evidence="1">Uncharacterized protein</fullName>
    </submittedName>
</protein>
<reference evidence="1" key="1">
    <citation type="submission" date="2022-12" db="EMBL/GenBank/DDBJ databases">
        <authorList>
            <person name="Alioto T."/>
            <person name="Alioto T."/>
            <person name="Gomez Garrido J."/>
        </authorList>
    </citation>
    <scope>NUCLEOTIDE SEQUENCE</scope>
</reference>
<dbReference type="EMBL" id="OX395128">
    <property type="protein sequence ID" value="CAI5770370.1"/>
    <property type="molecule type" value="Genomic_DNA"/>
</dbReference>
<sequence>MAKIFSTAFPYHCYHSCPLPHLCIATQDLSLCRILGAHHHTEVGHKIAAVQFYEGQKQEHRKLKRKLESDHG</sequence>
<gene>
    <name evidence="1" type="ORF">PODLI_1B037114</name>
</gene>
<accession>A0AA35K2L4</accession>
<proteinExistence type="predicted"/>
<name>A0AA35K2L4_9SAUR</name>
<evidence type="ECO:0000313" key="1">
    <source>
        <dbReference type="EMBL" id="CAI5770370.1"/>
    </source>
</evidence>
<dbReference type="AlphaFoldDB" id="A0AA35K2L4"/>
<organism evidence="1 2">
    <name type="scientific">Podarcis lilfordi</name>
    <name type="common">Lilford's wall lizard</name>
    <dbReference type="NCBI Taxonomy" id="74358"/>
    <lineage>
        <taxon>Eukaryota</taxon>
        <taxon>Metazoa</taxon>
        <taxon>Chordata</taxon>
        <taxon>Craniata</taxon>
        <taxon>Vertebrata</taxon>
        <taxon>Euteleostomi</taxon>
        <taxon>Lepidosauria</taxon>
        <taxon>Squamata</taxon>
        <taxon>Bifurcata</taxon>
        <taxon>Unidentata</taxon>
        <taxon>Episquamata</taxon>
        <taxon>Laterata</taxon>
        <taxon>Lacertibaenia</taxon>
        <taxon>Lacertidae</taxon>
        <taxon>Podarcis</taxon>
    </lineage>
</organism>
<keyword evidence="2" id="KW-1185">Reference proteome</keyword>
<evidence type="ECO:0000313" key="2">
    <source>
        <dbReference type="Proteomes" id="UP001178461"/>
    </source>
</evidence>